<dbReference type="GO" id="GO:0030288">
    <property type="term" value="C:outer membrane-bounded periplasmic space"/>
    <property type="evidence" value="ECO:0007669"/>
    <property type="project" value="TreeGrafter"/>
</dbReference>
<keyword evidence="4" id="KW-1185">Reference proteome</keyword>
<dbReference type="OrthoDB" id="8673316at2"/>
<organism evidence="3 4">
    <name type="scientific">Thioclava pacifica DSM 10166</name>
    <dbReference type="NCBI Taxonomy" id="1353537"/>
    <lineage>
        <taxon>Bacteria</taxon>
        <taxon>Pseudomonadati</taxon>
        <taxon>Pseudomonadota</taxon>
        <taxon>Alphaproteobacteria</taxon>
        <taxon>Rhodobacterales</taxon>
        <taxon>Paracoccaceae</taxon>
        <taxon>Thioclava</taxon>
    </lineage>
</organism>
<sequence>MIRLLVSLALWVFFAAAASAQQPEAIRHFGPDQPAREITLRTTTDVAILAPAIGDFLTTHSGLAIRFEQWGSNDLYEVGERDCLAGRAGADLVISSGVQHVVKLVNDNCAATWVSAETSALSPELRWRDQVWGISREPAVMVYNRALVPPDEVPLTRFDLVDLLRPAQSPYSGKVATYDIASSGLGFLFAFVDSQEASTFGALMEAFARSGAVATCCSAEIIDGVARGRYLIAYNILGSYAAQAARDNPDLGIIAPADYTLVLSRAAYLPGPTVNPDAAALLDFLLSAPGKRALAKTNLIDPAVDDGGGGNREEALTPRRLIALGPPLLVATDDMKTARFLERWREIFAR</sequence>
<dbReference type="AlphaFoldDB" id="A0A074J4W2"/>
<evidence type="ECO:0000256" key="1">
    <source>
        <dbReference type="ARBA" id="ARBA00022729"/>
    </source>
</evidence>
<dbReference type="Pfam" id="PF13343">
    <property type="entry name" value="SBP_bac_6"/>
    <property type="match status" value="1"/>
</dbReference>
<evidence type="ECO:0000256" key="2">
    <source>
        <dbReference type="SAM" id="SignalP"/>
    </source>
</evidence>
<name>A0A074J4W2_9RHOB</name>
<gene>
    <name evidence="3" type="ORF">TP2_13890</name>
</gene>
<dbReference type="eggNOG" id="COG1840">
    <property type="taxonomic scope" value="Bacteria"/>
</dbReference>
<keyword evidence="1 2" id="KW-0732">Signal</keyword>
<dbReference type="PANTHER" id="PTHR30006:SF25">
    <property type="entry name" value="PHOSPHOGLYCERATE TRANSPORT REGULATORY PROTEIN PGTC"/>
    <property type="match status" value="1"/>
</dbReference>
<dbReference type="SUPFAM" id="SSF53850">
    <property type="entry name" value="Periplasmic binding protein-like II"/>
    <property type="match status" value="1"/>
</dbReference>
<dbReference type="EMBL" id="AUND01000040">
    <property type="protein sequence ID" value="KEO50975.1"/>
    <property type="molecule type" value="Genomic_DNA"/>
</dbReference>
<dbReference type="STRING" id="1353537.TP2_13890"/>
<comment type="caution">
    <text evidence="3">The sequence shown here is derived from an EMBL/GenBank/DDBJ whole genome shotgun (WGS) entry which is preliminary data.</text>
</comment>
<evidence type="ECO:0008006" key="5">
    <source>
        <dbReference type="Google" id="ProtNLM"/>
    </source>
</evidence>
<feature type="signal peptide" evidence="2">
    <location>
        <begin position="1"/>
        <end position="20"/>
    </location>
</feature>
<dbReference type="Gene3D" id="3.40.190.10">
    <property type="entry name" value="Periplasmic binding protein-like II"/>
    <property type="match status" value="2"/>
</dbReference>
<protein>
    <recommendedName>
        <fullName evidence="5">Iron-binding protein</fullName>
    </recommendedName>
</protein>
<feature type="chain" id="PRO_5001696352" description="Iron-binding protein" evidence="2">
    <location>
        <begin position="21"/>
        <end position="350"/>
    </location>
</feature>
<dbReference type="PANTHER" id="PTHR30006">
    <property type="entry name" value="THIAMINE-BINDING PERIPLASMIC PROTEIN-RELATED"/>
    <property type="match status" value="1"/>
</dbReference>
<dbReference type="Proteomes" id="UP000027432">
    <property type="component" value="Unassembled WGS sequence"/>
</dbReference>
<evidence type="ECO:0000313" key="3">
    <source>
        <dbReference type="EMBL" id="KEO50975.1"/>
    </source>
</evidence>
<dbReference type="RefSeq" id="WP_038079760.1">
    <property type="nucleotide sequence ID" value="NZ_AUND01000040.1"/>
</dbReference>
<reference evidence="3 4" key="1">
    <citation type="submission" date="2013-07" db="EMBL/GenBank/DDBJ databases">
        <title>Thioclava pacifica DSM 10166 Genome Sequencing.</title>
        <authorList>
            <person name="Lai Q."/>
            <person name="Shao Z."/>
        </authorList>
    </citation>
    <scope>NUCLEOTIDE SEQUENCE [LARGE SCALE GENOMIC DNA]</scope>
    <source>
        <strain evidence="3 4">DSM 10166</strain>
    </source>
</reference>
<proteinExistence type="predicted"/>
<accession>A0A074J4W2</accession>
<evidence type="ECO:0000313" key="4">
    <source>
        <dbReference type="Proteomes" id="UP000027432"/>
    </source>
</evidence>